<proteinExistence type="predicted"/>
<keyword evidence="1" id="KW-0812">Transmembrane</keyword>
<gene>
    <name evidence="2" type="ORF">BT96DRAFT_1101852</name>
</gene>
<feature type="transmembrane region" description="Helical" evidence="1">
    <location>
        <begin position="222"/>
        <end position="245"/>
    </location>
</feature>
<dbReference type="OrthoDB" id="2744793at2759"/>
<feature type="transmembrane region" description="Helical" evidence="1">
    <location>
        <begin position="12"/>
        <end position="32"/>
    </location>
</feature>
<feature type="transmembrane region" description="Helical" evidence="1">
    <location>
        <begin position="104"/>
        <end position="127"/>
    </location>
</feature>
<dbReference type="AlphaFoldDB" id="A0A6A4GFH8"/>
<organism evidence="2 3">
    <name type="scientific">Gymnopus androsaceus JB14</name>
    <dbReference type="NCBI Taxonomy" id="1447944"/>
    <lineage>
        <taxon>Eukaryota</taxon>
        <taxon>Fungi</taxon>
        <taxon>Dikarya</taxon>
        <taxon>Basidiomycota</taxon>
        <taxon>Agaricomycotina</taxon>
        <taxon>Agaricomycetes</taxon>
        <taxon>Agaricomycetidae</taxon>
        <taxon>Agaricales</taxon>
        <taxon>Marasmiineae</taxon>
        <taxon>Omphalotaceae</taxon>
        <taxon>Gymnopus</taxon>
    </lineage>
</organism>
<sequence>MHIILQKENNGWAHKTLIAVLLSGFVTTALNACGDIATNLPPVKFGLVVSLPGGLLAQEMAANLKGIGTNILTEWCANIMFLIADTAIVWRAWALWAENRLIKWMLLIILLADIGGLFCVNIADAIVDTKAEFNLNFNVFTLDWLSTALNLTVNIMATLLIAYRAWTYHQSTCGILHNKTTQVEAILLLMVESGAIFGVIQVINMIFAVLEIHTARFSPVNYADTFLAALYINSAAFNPVALVILTQTGNSYEHSFHLEDVPSLEINSDSNIS</sequence>
<accession>A0A6A4GFH8</accession>
<feature type="transmembrane region" description="Helical" evidence="1">
    <location>
        <begin position="79"/>
        <end position="97"/>
    </location>
</feature>
<protein>
    <submittedName>
        <fullName evidence="2">Uncharacterized protein</fullName>
    </submittedName>
</protein>
<evidence type="ECO:0000313" key="3">
    <source>
        <dbReference type="Proteomes" id="UP000799118"/>
    </source>
</evidence>
<evidence type="ECO:0000256" key="1">
    <source>
        <dbReference type="SAM" id="Phobius"/>
    </source>
</evidence>
<dbReference type="Proteomes" id="UP000799118">
    <property type="component" value="Unassembled WGS sequence"/>
</dbReference>
<name>A0A6A4GFH8_9AGAR</name>
<keyword evidence="3" id="KW-1185">Reference proteome</keyword>
<dbReference type="EMBL" id="ML770225">
    <property type="protein sequence ID" value="KAE9384095.1"/>
    <property type="molecule type" value="Genomic_DNA"/>
</dbReference>
<feature type="transmembrane region" description="Helical" evidence="1">
    <location>
        <begin position="147"/>
        <end position="166"/>
    </location>
</feature>
<feature type="transmembrane region" description="Helical" evidence="1">
    <location>
        <begin position="186"/>
        <end position="210"/>
    </location>
</feature>
<keyword evidence="1" id="KW-1133">Transmembrane helix</keyword>
<keyword evidence="1" id="KW-0472">Membrane</keyword>
<reference evidence="2" key="1">
    <citation type="journal article" date="2019" name="Environ. Microbiol.">
        <title>Fungal ecological strategies reflected in gene transcription - a case study of two litter decomposers.</title>
        <authorList>
            <person name="Barbi F."/>
            <person name="Kohler A."/>
            <person name="Barry K."/>
            <person name="Baskaran P."/>
            <person name="Daum C."/>
            <person name="Fauchery L."/>
            <person name="Ihrmark K."/>
            <person name="Kuo A."/>
            <person name="LaButti K."/>
            <person name="Lipzen A."/>
            <person name="Morin E."/>
            <person name="Grigoriev I.V."/>
            <person name="Henrissat B."/>
            <person name="Lindahl B."/>
            <person name="Martin F."/>
        </authorList>
    </citation>
    <scope>NUCLEOTIDE SEQUENCE</scope>
    <source>
        <strain evidence="2">JB14</strain>
    </source>
</reference>
<evidence type="ECO:0000313" key="2">
    <source>
        <dbReference type="EMBL" id="KAE9384095.1"/>
    </source>
</evidence>